<dbReference type="Gene3D" id="3.50.50.60">
    <property type="entry name" value="FAD/NAD(P)-binding domain"/>
    <property type="match status" value="1"/>
</dbReference>
<proteinExistence type="predicted"/>
<dbReference type="Gene3D" id="3.40.50.720">
    <property type="entry name" value="NAD(P)-binding Rossmann-like Domain"/>
    <property type="match status" value="1"/>
</dbReference>
<accession>A0A1H2WBW3</accession>
<organism evidence="1 2">
    <name type="scientific">Tepidimicrobium xylanilyticum</name>
    <dbReference type="NCBI Taxonomy" id="1123352"/>
    <lineage>
        <taxon>Bacteria</taxon>
        <taxon>Bacillati</taxon>
        <taxon>Bacillota</taxon>
        <taxon>Tissierellia</taxon>
        <taxon>Tissierellales</taxon>
        <taxon>Tepidimicrobiaceae</taxon>
        <taxon>Tepidimicrobium</taxon>
    </lineage>
</organism>
<dbReference type="InterPro" id="IPR036188">
    <property type="entry name" value="FAD/NAD-bd_sf"/>
</dbReference>
<keyword evidence="2" id="KW-1185">Reference proteome</keyword>
<evidence type="ECO:0000313" key="2">
    <source>
        <dbReference type="Proteomes" id="UP000198828"/>
    </source>
</evidence>
<gene>
    <name evidence="1" type="ORF">SAMN05660923_01209</name>
</gene>
<name>A0A1H2WBW3_9FIRM</name>
<dbReference type="AlphaFoldDB" id="A0A1H2WBW3"/>
<protein>
    <submittedName>
        <fullName evidence="1">Uncharacterized protein</fullName>
    </submittedName>
</protein>
<dbReference type="RefSeq" id="WP_093751819.1">
    <property type="nucleotide sequence ID" value="NZ_BSYN01000001.1"/>
</dbReference>
<evidence type="ECO:0000313" key="1">
    <source>
        <dbReference type="EMBL" id="SDW77774.1"/>
    </source>
</evidence>
<sequence length="75" mass="8558">MKIDGNTAIFENKETNENSFYSLEYTVLDLGTKPDTELIEEIKEEFSNVFVLGDANKTGRIRNAMETGFELAYKL</sequence>
<dbReference type="EMBL" id="FNNG01000004">
    <property type="protein sequence ID" value="SDW77774.1"/>
    <property type="molecule type" value="Genomic_DNA"/>
</dbReference>
<reference evidence="1 2" key="1">
    <citation type="submission" date="2016-10" db="EMBL/GenBank/DDBJ databases">
        <authorList>
            <person name="de Groot N.N."/>
        </authorList>
    </citation>
    <scope>NUCLEOTIDE SEQUENCE [LARGE SCALE GENOMIC DNA]</scope>
    <source>
        <strain evidence="1 2">DSM 23310</strain>
    </source>
</reference>
<dbReference type="Proteomes" id="UP000198828">
    <property type="component" value="Unassembled WGS sequence"/>
</dbReference>